<gene>
    <name evidence="1" type="ORF">ACFO4L_13405</name>
</gene>
<sequence length="71" mass="8195">MKGRRARENDAASRGLRLLTRSLQKPVRLRSCVDAVRRSERHGIFRLRGFHGHAGHEGKMDLFVGEKRSDR</sequence>
<reference evidence="2" key="1">
    <citation type="journal article" date="2019" name="Int. J. Syst. Evol. Microbiol.">
        <title>The Global Catalogue of Microorganisms (GCM) 10K type strain sequencing project: providing services to taxonomists for standard genome sequencing and annotation.</title>
        <authorList>
            <consortium name="The Broad Institute Genomics Platform"/>
            <consortium name="The Broad Institute Genome Sequencing Center for Infectious Disease"/>
            <person name="Wu L."/>
            <person name="Ma J."/>
        </authorList>
    </citation>
    <scope>NUCLEOTIDE SEQUENCE [LARGE SCALE GENOMIC DNA]</scope>
    <source>
        <strain evidence="2">JCM 12165</strain>
    </source>
</reference>
<keyword evidence="2" id="KW-1185">Reference proteome</keyword>
<evidence type="ECO:0000313" key="1">
    <source>
        <dbReference type="EMBL" id="MFC4737594.1"/>
    </source>
</evidence>
<dbReference type="EMBL" id="JBHSGK010000013">
    <property type="protein sequence ID" value="MFC4737594.1"/>
    <property type="molecule type" value="Genomic_DNA"/>
</dbReference>
<dbReference type="Proteomes" id="UP001595896">
    <property type="component" value="Unassembled WGS sequence"/>
</dbReference>
<organism evidence="1 2">
    <name type="scientific">Bacillus daqingensis</name>
    <dbReference type="NCBI Taxonomy" id="872396"/>
    <lineage>
        <taxon>Bacteria</taxon>
        <taxon>Bacillati</taxon>
        <taxon>Bacillota</taxon>
        <taxon>Bacilli</taxon>
        <taxon>Bacillales</taxon>
        <taxon>Bacillaceae</taxon>
        <taxon>Bacillus</taxon>
    </lineage>
</organism>
<accession>A0ABV9P177</accession>
<comment type="caution">
    <text evidence="1">The sequence shown here is derived from an EMBL/GenBank/DDBJ whole genome shotgun (WGS) entry which is preliminary data.</text>
</comment>
<evidence type="ECO:0000313" key="2">
    <source>
        <dbReference type="Proteomes" id="UP001595896"/>
    </source>
</evidence>
<name>A0ABV9P177_9BACI</name>
<protein>
    <submittedName>
        <fullName evidence="1">Uncharacterized protein</fullName>
    </submittedName>
</protein>
<proteinExistence type="predicted"/>
<dbReference type="RefSeq" id="WP_377910182.1">
    <property type="nucleotide sequence ID" value="NZ_JBHSGK010000013.1"/>
</dbReference>